<evidence type="ECO:0000256" key="7">
    <source>
        <dbReference type="SAM" id="MobiDB-lite"/>
    </source>
</evidence>
<proteinExistence type="predicted"/>
<accession>A0A4Y1N1T3</accession>
<keyword evidence="2" id="KW-1003">Cell membrane</keyword>
<feature type="transmembrane region" description="Helical" evidence="8">
    <location>
        <begin position="415"/>
        <end position="435"/>
    </location>
</feature>
<evidence type="ECO:0000256" key="1">
    <source>
        <dbReference type="ARBA" id="ARBA00004533"/>
    </source>
</evidence>
<keyword evidence="4 8" id="KW-0812">Transmembrane</keyword>
<dbReference type="PANTHER" id="PTHR30462:SF3">
    <property type="entry name" value="INTERMEMBRANE TRANSPORT PROTEIN PQIA"/>
    <property type="match status" value="1"/>
</dbReference>
<protein>
    <submittedName>
        <fullName evidence="9">Paraquat-inducible protein A</fullName>
    </submittedName>
</protein>
<dbReference type="GO" id="GO:0005886">
    <property type="term" value="C:plasma membrane"/>
    <property type="evidence" value="ECO:0007669"/>
    <property type="project" value="UniProtKB-SubCell"/>
</dbReference>
<feature type="compositionally biased region" description="Low complexity" evidence="7">
    <location>
        <begin position="503"/>
        <end position="520"/>
    </location>
</feature>
<feature type="transmembrane region" description="Helical" evidence="8">
    <location>
        <begin position="441"/>
        <end position="461"/>
    </location>
</feature>
<feature type="transmembrane region" description="Helical" evidence="8">
    <location>
        <begin position="114"/>
        <end position="143"/>
    </location>
</feature>
<feature type="transmembrane region" description="Helical" evidence="8">
    <location>
        <begin position="155"/>
        <end position="179"/>
    </location>
</feature>
<dbReference type="InterPro" id="IPR051800">
    <property type="entry name" value="PqiA-PqiB_transport"/>
</dbReference>
<keyword evidence="6 8" id="KW-0472">Membrane</keyword>
<keyword evidence="5 8" id="KW-1133">Transmembrane helix</keyword>
<dbReference type="InterPro" id="IPR007498">
    <property type="entry name" value="PqiA-like"/>
</dbReference>
<dbReference type="AlphaFoldDB" id="A0A4Y1N1T3"/>
<feature type="transmembrane region" description="Helical" evidence="8">
    <location>
        <begin position="321"/>
        <end position="339"/>
    </location>
</feature>
<feature type="transmembrane region" description="Helical" evidence="8">
    <location>
        <begin position="66"/>
        <end position="94"/>
    </location>
</feature>
<comment type="subcellular location">
    <subcellularLocation>
        <location evidence="1">Cell inner membrane</location>
    </subcellularLocation>
</comment>
<organism evidence="9">
    <name type="scientific">Roseomonas mucosa</name>
    <dbReference type="NCBI Taxonomy" id="207340"/>
    <lineage>
        <taxon>Bacteria</taxon>
        <taxon>Pseudomonadati</taxon>
        <taxon>Pseudomonadota</taxon>
        <taxon>Alphaproteobacteria</taxon>
        <taxon>Acetobacterales</taxon>
        <taxon>Roseomonadaceae</taxon>
        <taxon>Roseomonas</taxon>
    </lineage>
</organism>
<evidence type="ECO:0000313" key="9">
    <source>
        <dbReference type="EMBL" id="AWV23744.1"/>
    </source>
</evidence>
<dbReference type="EMBL" id="CP025189">
    <property type="protein sequence ID" value="AWV23744.1"/>
    <property type="molecule type" value="Genomic_DNA"/>
</dbReference>
<keyword evidence="3" id="KW-0997">Cell inner membrane</keyword>
<evidence type="ECO:0000256" key="6">
    <source>
        <dbReference type="ARBA" id="ARBA00023136"/>
    </source>
</evidence>
<feature type="compositionally biased region" description="Low complexity" evidence="7">
    <location>
        <begin position="238"/>
        <end position="257"/>
    </location>
</feature>
<sequence length="520" mass="55520">MRRGHPALRMAGTRWFHGPRGPRMTARLHECPDCGLHLCLPALGPGMEARCSRCARVLRRHRVNAFSAPMALSLAGIVLYAMILTMPFLGLNLLGRERVSLVDSGVFSFAQDGFWGLSGLVFLVLVVVPGLQLVLLPTVILGLHMRAPPPGLHRLFRWYMALDPWMMVEVFLFGALVSYTRLVDLAHVEIGPSAYGIAALSLVLVARNASLEPQVVWDRLEERGLVADPGALRRGDAGPEPAAVAAPGSAPGAVPGAASAPSRAFRAEAVAAPAPGTATGTSAPIACHRCHRLDHARPGAPCPRCGSRLHRRKPDSVSRSWALIAAAFILYLPANYYPVMRIVTLGQGGPHTILGGVIEFVETGFWPLALIVFLASVAVPMLKLVGLMVMLTSIRRRSARHLLRRTQLYRVVEAIGRWSMIDVFVVCVLIALVRFGMLAEITAQVGAACFAGVVVVTMVAAECFDPRLMWDAAGSPAQDPDAPRRWRGEAGADASSPDGPMRAGHPSAGPAGAASQHGAA</sequence>
<reference evidence="9" key="1">
    <citation type="submission" date="2017-12" db="EMBL/GenBank/DDBJ databases">
        <authorList>
            <person name="Martens C."/>
            <person name="Dahlstrom E."/>
            <person name="Barbian K."/>
            <person name="Sykora L."/>
            <person name="Ricklefs S."/>
            <person name="Bruno D."/>
            <person name="Anzick I."/>
            <person name="Myles I."/>
            <person name="Datta S.K."/>
        </authorList>
    </citation>
    <scope>NUCLEOTIDE SEQUENCE</scope>
    <source>
        <strain evidence="9">AD2</strain>
    </source>
</reference>
<dbReference type="Pfam" id="PF04403">
    <property type="entry name" value="PqiA"/>
    <property type="match status" value="2"/>
</dbReference>
<feature type="region of interest" description="Disordered" evidence="7">
    <location>
        <begin position="474"/>
        <end position="520"/>
    </location>
</feature>
<evidence type="ECO:0000256" key="8">
    <source>
        <dbReference type="SAM" id="Phobius"/>
    </source>
</evidence>
<feature type="transmembrane region" description="Helical" evidence="8">
    <location>
        <begin position="365"/>
        <end position="394"/>
    </location>
</feature>
<gene>
    <name evidence="9" type="ORF">RADP37_04303</name>
</gene>
<dbReference type="PANTHER" id="PTHR30462">
    <property type="entry name" value="INTERMEMBRANE TRANSPORT PROTEIN PQIB-RELATED"/>
    <property type="match status" value="1"/>
</dbReference>
<feature type="transmembrane region" description="Helical" evidence="8">
    <location>
        <begin position="185"/>
        <end position="205"/>
    </location>
</feature>
<evidence type="ECO:0000256" key="2">
    <source>
        <dbReference type="ARBA" id="ARBA00022475"/>
    </source>
</evidence>
<name>A0A4Y1N1T3_9PROT</name>
<evidence type="ECO:0000256" key="5">
    <source>
        <dbReference type="ARBA" id="ARBA00022989"/>
    </source>
</evidence>
<evidence type="ECO:0000256" key="4">
    <source>
        <dbReference type="ARBA" id="ARBA00022692"/>
    </source>
</evidence>
<feature type="region of interest" description="Disordered" evidence="7">
    <location>
        <begin position="229"/>
        <end position="257"/>
    </location>
</feature>
<feature type="compositionally biased region" description="Basic and acidic residues" evidence="7">
    <location>
        <begin position="481"/>
        <end position="490"/>
    </location>
</feature>
<evidence type="ECO:0000256" key="3">
    <source>
        <dbReference type="ARBA" id="ARBA00022519"/>
    </source>
</evidence>